<gene>
    <name evidence="1" type="ORF">LPJ66_001245</name>
</gene>
<name>A0ACC1ITZ3_9FUNG</name>
<comment type="caution">
    <text evidence="1">The sequence shown here is derived from an EMBL/GenBank/DDBJ whole genome shotgun (WGS) entry which is preliminary data.</text>
</comment>
<evidence type="ECO:0000313" key="1">
    <source>
        <dbReference type="EMBL" id="KAJ1900786.1"/>
    </source>
</evidence>
<reference evidence="1" key="1">
    <citation type="submission" date="2022-07" db="EMBL/GenBank/DDBJ databases">
        <title>Phylogenomic reconstructions and comparative analyses of Kickxellomycotina fungi.</title>
        <authorList>
            <person name="Reynolds N.K."/>
            <person name="Stajich J.E."/>
            <person name="Barry K."/>
            <person name="Grigoriev I.V."/>
            <person name="Crous P."/>
            <person name="Smith M.E."/>
        </authorList>
    </citation>
    <scope>NUCLEOTIDE SEQUENCE</scope>
    <source>
        <strain evidence="1">Benny 63K</strain>
    </source>
</reference>
<sequence length="530" mass="58466">MTTPQQHAWNPASNRSSPAPGASQSHRQFTWSAGDEDDPSSSDTPNRAKRAQVKNACVNCQRACKKCDSGRPCLRCVKYNLQESCVDSKRKPRKKGIKRGPYKKRKKNVDDDAAAAAAASGVVLRPTATAAAAASSMMASQYQSAPETAAVPSEYRQSEYGPISGPSTLRQILGASDNSNRRSIFSTRPRPPQILGPGAIPILLSDPIQDDNGSGDLSSGSDTPLVQNQQQQSYFYQYHNQHRTSLRSPLTMPSAAARLSSADIMPETPTMGLTSAFDSLATTQQPYRMSNTRYQQHQAHQAHQAHQVQQPPQPSMMRPYSHNSGGTFRLPPIASFDRAHPVRSPPSSNSLAILTDVALGRSTMRPPPPSNIATQLSHLSTTSPPPHHRHHSSMPSHSHSHPHLRPQQPPLPRPHSDNPVYYHTPHPRHPPIPMPMPMPMPMPPRQHQDQQMQHPDDLEQQSQISQPKNTHSRHTTKHGESDFSTSYASSLDGGRVSPQNMQDSVMESNIQRLSRQMNDTHLDQESLSEH</sequence>
<evidence type="ECO:0000313" key="2">
    <source>
        <dbReference type="Proteomes" id="UP001150581"/>
    </source>
</evidence>
<dbReference type="EMBL" id="JANBPG010000060">
    <property type="protein sequence ID" value="KAJ1900786.1"/>
    <property type="molecule type" value="Genomic_DNA"/>
</dbReference>
<dbReference type="Proteomes" id="UP001150581">
    <property type="component" value="Unassembled WGS sequence"/>
</dbReference>
<organism evidence="1 2">
    <name type="scientific">Kickxella alabastrina</name>
    <dbReference type="NCBI Taxonomy" id="61397"/>
    <lineage>
        <taxon>Eukaryota</taxon>
        <taxon>Fungi</taxon>
        <taxon>Fungi incertae sedis</taxon>
        <taxon>Zoopagomycota</taxon>
        <taxon>Kickxellomycotina</taxon>
        <taxon>Kickxellomycetes</taxon>
        <taxon>Kickxellales</taxon>
        <taxon>Kickxellaceae</taxon>
        <taxon>Kickxella</taxon>
    </lineage>
</organism>
<accession>A0ACC1ITZ3</accession>
<protein>
    <submittedName>
        <fullName evidence="1">Uncharacterized protein</fullName>
    </submittedName>
</protein>
<proteinExistence type="predicted"/>
<keyword evidence="2" id="KW-1185">Reference proteome</keyword>